<dbReference type="InterPro" id="IPR036390">
    <property type="entry name" value="WH_DNA-bd_sf"/>
</dbReference>
<dbReference type="PANTHER" id="PTHR30363">
    <property type="entry name" value="HTH-TYPE TRANSCRIPTIONAL REGULATOR SRLR-RELATED"/>
    <property type="match status" value="1"/>
</dbReference>
<dbReference type="InterPro" id="IPR037171">
    <property type="entry name" value="NagB/RpiA_transferase-like"/>
</dbReference>
<dbReference type="InterPro" id="IPR014036">
    <property type="entry name" value="DeoR-like_C"/>
</dbReference>
<reference evidence="6" key="1">
    <citation type="journal article" date="2018" name="MSphere">
        <title>Fusobacterium Genomics Using MinION and Illumina Sequencing Enables Genome Completion and Correction.</title>
        <authorList>
            <person name="Todd S.M."/>
            <person name="Settlage R.E."/>
            <person name="Lahmers K.K."/>
            <person name="Slade D.J."/>
        </authorList>
    </citation>
    <scope>NUCLEOTIDE SEQUENCE [LARGE SCALE GENOMIC DNA]</scope>
    <source>
        <strain evidence="6">ATCC 27725</strain>
    </source>
</reference>
<dbReference type="InterPro" id="IPR050313">
    <property type="entry name" value="Carb_Metab_HTH_regulators"/>
</dbReference>
<dbReference type="PROSITE" id="PS00894">
    <property type="entry name" value="HTH_DEOR_1"/>
    <property type="match status" value="1"/>
</dbReference>
<evidence type="ECO:0000313" key="6">
    <source>
        <dbReference type="Proteomes" id="UP000241238"/>
    </source>
</evidence>
<dbReference type="InterPro" id="IPR018356">
    <property type="entry name" value="Tscrpt_reg_HTH_DeoR_CS"/>
</dbReference>
<dbReference type="Pfam" id="PF08220">
    <property type="entry name" value="HTH_DeoR"/>
    <property type="match status" value="1"/>
</dbReference>
<gene>
    <name evidence="5" type="ORF">C4N18_06880</name>
</gene>
<name>A0ABN5JK84_FUSVA</name>
<dbReference type="PANTHER" id="PTHR30363:SF56">
    <property type="entry name" value="TRANSCRIPTIONAL REGULATOR, DEOR FAMILY"/>
    <property type="match status" value="1"/>
</dbReference>
<dbReference type="PRINTS" id="PR00037">
    <property type="entry name" value="HTHLACR"/>
</dbReference>
<keyword evidence="1" id="KW-0805">Transcription regulation</keyword>
<keyword evidence="3" id="KW-0804">Transcription</keyword>
<keyword evidence="6" id="KW-1185">Reference proteome</keyword>
<evidence type="ECO:0000256" key="1">
    <source>
        <dbReference type="ARBA" id="ARBA00023015"/>
    </source>
</evidence>
<dbReference type="Pfam" id="PF00455">
    <property type="entry name" value="DeoRC"/>
    <property type="match status" value="1"/>
</dbReference>
<dbReference type="Gene3D" id="3.40.50.1360">
    <property type="match status" value="1"/>
</dbReference>
<dbReference type="SMART" id="SM00420">
    <property type="entry name" value="HTH_DEOR"/>
    <property type="match status" value="1"/>
</dbReference>
<proteinExistence type="predicted"/>
<dbReference type="Proteomes" id="UP000241238">
    <property type="component" value="Chromosome"/>
</dbReference>
<evidence type="ECO:0000256" key="2">
    <source>
        <dbReference type="ARBA" id="ARBA00023125"/>
    </source>
</evidence>
<feature type="domain" description="HTH deoR-type" evidence="4">
    <location>
        <begin position="14"/>
        <end position="69"/>
    </location>
</feature>
<dbReference type="InterPro" id="IPR036388">
    <property type="entry name" value="WH-like_DNA-bd_sf"/>
</dbReference>
<sequence length="262" mass="29646">MYKLCQEGILKMRFNERKALIISTLKKQPILSFPELELLLGVSPTTIRRDLTTLEKEGILSRFHGGIKKNNGIIEQSMSKKQSLNIEAKKKIGKIAASLIHPNELIFIGSGSTTYYMINYIKDTSITVITNGIPHAEALNAKNIRAFLLCGFLKDKTRSVVGKETNKLIESYHFDQVFSSANGMNADFDILSTDEYEHNIKKSAVSRGKVSYIMIDSSKFNKTAMYTLPRNENTYIITESLTEELKKIKNVITPSEKDNKRK</sequence>
<keyword evidence="2" id="KW-0238">DNA-binding</keyword>
<evidence type="ECO:0000256" key="3">
    <source>
        <dbReference type="ARBA" id="ARBA00023163"/>
    </source>
</evidence>
<dbReference type="PROSITE" id="PS51000">
    <property type="entry name" value="HTH_DEOR_2"/>
    <property type="match status" value="1"/>
</dbReference>
<dbReference type="InterPro" id="IPR001034">
    <property type="entry name" value="DeoR_HTH"/>
</dbReference>
<dbReference type="SUPFAM" id="SSF46785">
    <property type="entry name" value="Winged helix' DNA-binding domain"/>
    <property type="match status" value="1"/>
</dbReference>
<dbReference type="SMART" id="SM01134">
    <property type="entry name" value="DeoRC"/>
    <property type="match status" value="1"/>
</dbReference>
<evidence type="ECO:0000259" key="4">
    <source>
        <dbReference type="PROSITE" id="PS51000"/>
    </source>
</evidence>
<dbReference type="SUPFAM" id="SSF100950">
    <property type="entry name" value="NagB/RpiA/CoA transferase-like"/>
    <property type="match status" value="1"/>
</dbReference>
<protein>
    <submittedName>
        <fullName evidence="5">DeoR/GlpR transcriptional regulator</fullName>
    </submittedName>
</protein>
<evidence type="ECO:0000313" key="5">
    <source>
        <dbReference type="EMBL" id="AVQ30947.1"/>
    </source>
</evidence>
<dbReference type="Gene3D" id="1.10.10.10">
    <property type="entry name" value="Winged helix-like DNA-binding domain superfamily/Winged helix DNA-binding domain"/>
    <property type="match status" value="1"/>
</dbReference>
<organism evidence="5 6">
    <name type="scientific">Fusobacterium varium ATCC 27725</name>
    <dbReference type="NCBI Taxonomy" id="469618"/>
    <lineage>
        <taxon>Bacteria</taxon>
        <taxon>Fusobacteriati</taxon>
        <taxon>Fusobacteriota</taxon>
        <taxon>Fusobacteriia</taxon>
        <taxon>Fusobacteriales</taxon>
        <taxon>Fusobacteriaceae</taxon>
        <taxon>Fusobacterium</taxon>
    </lineage>
</organism>
<dbReference type="EMBL" id="CP028103">
    <property type="protein sequence ID" value="AVQ30947.1"/>
    <property type="molecule type" value="Genomic_DNA"/>
</dbReference>
<accession>A0ABN5JK84</accession>